<proteinExistence type="predicted"/>
<comment type="caution">
    <text evidence="3">The sequence shown here is derived from an EMBL/GenBank/DDBJ whole genome shotgun (WGS) entry which is preliminary data.</text>
</comment>
<dbReference type="PANTHER" id="PTHR34406">
    <property type="entry name" value="PROTEIN YCEI"/>
    <property type="match status" value="1"/>
</dbReference>
<dbReference type="InterPro" id="IPR036761">
    <property type="entry name" value="TTHA0802/YceI-like_sf"/>
</dbReference>
<dbReference type="RefSeq" id="WP_184012274.1">
    <property type="nucleotide sequence ID" value="NZ_JACIJS010000007.1"/>
</dbReference>
<dbReference type="Pfam" id="PF04264">
    <property type="entry name" value="YceI"/>
    <property type="match status" value="1"/>
</dbReference>
<dbReference type="SUPFAM" id="SSF101874">
    <property type="entry name" value="YceI-like"/>
    <property type="match status" value="1"/>
</dbReference>
<feature type="signal peptide" evidence="1">
    <location>
        <begin position="1"/>
        <end position="19"/>
    </location>
</feature>
<evidence type="ECO:0000259" key="2">
    <source>
        <dbReference type="SMART" id="SM00867"/>
    </source>
</evidence>
<feature type="chain" id="PRO_5032841420" evidence="1">
    <location>
        <begin position="20"/>
        <end position="190"/>
    </location>
</feature>
<dbReference type="Proteomes" id="UP000553766">
    <property type="component" value="Unassembled WGS sequence"/>
</dbReference>
<evidence type="ECO:0000256" key="1">
    <source>
        <dbReference type="SAM" id="SignalP"/>
    </source>
</evidence>
<gene>
    <name evidence="3" type="ORF">FHS89_002587</name>
</gene>
<sequence length="190" mass="20856">MTRLFTALLFLLTTLPTTAAEWRLDPARSTITFTYTENNVPFDGHFPDITGRAFFDPASPEDGSDVEVAVRTETVVLQDFVRTAFAKTEDWFHTQAHPQATFTLNALRVIDGQTMQADGILTIKGNAFAFTPEFTLEQTGTCLRAIGQMEMAFKEFGIGQGGVSRLIAVGDTVTLSYDLIGHLADLPPDC</sequence>
<evidence type="ECO:0000313" key="3">
    <source>
        <dbReference type="EMBL" id="MBB5516556.1"/>
    </source>
</evidence>
<keyword evidence="4" id="KW-1185">Reference proteome</keyword>
<protein>
    <submittedName>
        <fullName evidence="3">Polyisoprenoid-binding protein YceI</fullName>
    </submittedName>
</protein>
<dbReference type="SMART" id="SM00867">
    <property type="entry name" value="YceI"/>
    <property type="match status" value="1"/>
</dbReference>
<dbReference type="EMBL" id="JACIJS010000007">
    <property type="protein sequence ID" value="MBB5516556.1"/>
    <property type="molecule type" value="Genomic_DNA"/>
</dbReference>
<accession>A0A840X425</accession>
<feature type="domain" description="Lipid/polyisoprenoid-binding YceI-like" evidence="2">
    <location>
        <begin position="21"/>
        <end position="182"/>
    </location>
</feature>
<dbReference type="Gene3D" id="2.40.128.110">
    <property type="entry name" value="Lipid/polyisoprenoid-binding, YceI-like"/>
    <property type="match status" value="1"/>
</dbReference>
<dbReference type="AlphaFoldDB" id="A0A840X425"/>
<reference evidence="3 4" key="1">
    <citation type="submission" date="2020-08" db="EMBL/GenBank/DDBJ databases">
        <title>Genomic Encyclopedia of Type Strains, Phase IV (KMG-IV): sequencing the most valuable type-strain genomes for metagenomic binning, comparative biology and taxonomic classification.</title>
        <authorList>
            <person name="Goeker M."/>
        </authorList>
    </citation>
    <scope>NUCLEOTIDE SEQUENCE [LARGE SCALE GENOMIC DNA]</scope>
    <source>
        <strain evidence="3 4">DSM 103377</strain>
    </source>
</reference>
<name>A0A840X425_9RHOB</name>
<evidence type="ECO:0000313" key="4">
    <source>
        <dbReference type="Proteomes" id="UP000553766"/>
    </source>
</evidence>
<keyword evidence="1" id="KW-0732">Signal</keyword>
<dbReference type="InterPro" id="IPR007372">
    <property type="entry name" value="Lipid/polyisoprenoid-bd_YceI"/>
</dbReference>
<dbReference type="PANTHER" id="PTHR34406:SF1">
    <property type="entry name" value="PROTEIN YCEI"/>
    <property type="match status" value="1"/>
</dbReference>
<organism evidence="3 4">
    <name type="scientific">Rubricella aquisinus</name>
    <dbReference type="NCBI Taxonomy" id="2028108"/>
    <lineage>
        <taxon>Bacteria</taxon>
        <taxon>Pseudomonadati</taxon>
        <taxon>Pseudomonadota</taxon>
        <taxon>Alphaproteobacteria</taxon>
        <taxon>Rhodobacterales</taxon>
        <taxon>Paracoccaceae</taxon>
        <taxon>Rubricella</taxon>
    </lineage>
</organism>